<reference evidence="1" key="1">
    <citation type="journal article" date="2021" name="New Phytol.">
        <title>Evolutionary innovations through gain and loss of genes in the ectomycorrhizal Boletales.</title>
        <authorList>
            <person name="Wu G."/>
            <person name="Miyauchi S."/>
            <person name="Morin E."/>
            <person name="Kuo A."/>
            <person name="Drula E."/>
            <person name="Varga T."/>
            <person name="Kohler A."/>
            <person name="Feng B."/>
            <person name="Cao Y."/>
            <person name="Lipzen A."/>
            <person name="Daum C."/>
            <person name="Hundley H."/>
            <person name="Pangilinan J."/>
            <person name="Johnson J."/>
            <person name="Barry K."/>
            <person name="LaButti K."/>
            <person name="Ng V."/>
            <person name="Ahrendt S."/>
            <person name="Min B."/>
            <person name="Choi I.G."/>
            <person name="Park H."/>
            <person name="Plett J.M."/>
            <person name="Magnuson J."/>
            <person name="Spatafora J.W."/>
            <person name="Nagy L.G."/>
            <person name="Henrissat B."/>
            <person name="Grigoriev I.V."/>
            <person name="Yang Z.L."/>
            <person name="Xu J."/>
            <person name="Martin F.M."/>
        </authorList>
    </citation>
    <scope>NUCLEOTIDE SEQUENCE</scope>
    <source>
        <strain evidence="1">KUC20120723A-06</strain>
    </source>
</reference>
<comment type="caution">
    <text evidence="1">The sequence shown here is derived from an EMBL/GenBank/DDBJ whole genome shotgun (WGS) entry which is preliminary data.</text>
</comment>
<sequence length="98" mass="10938">TLNLTRKLSTMIRRLDDSKRFLMTVADCDCLRLGKLVGVALRQGAGWRAITLMVQKSIESICQTRQYTAKDFDIARLIHTIGGRKLGHAMNHALGLPS</sequence>
<organism evidence="1 2">
    <name type="scientific">Leucogyrophana mollusca</name>
    <dbReference type="NCBI Taxonomy" id="85980"/>
    <lineage>
        <taxon>Eukaryota</taxon>
        <taxon>Fungi</taxon>
        <taxon>Dikarya</taxon>
        <taxon>Basidiomycota</taxon>
        <taxon>Agaricomycotina</taxon>
        <taxon>Agaricomycetes</taxon>
        <taxon>Agaricomycetidae</taxon>
        <taxon>Boletales</taxon>
        <taxon>Boletales incertae sedis</taxon>
        <taxon>Leucogyrophana</taxon>
    </lineage>
</organism>
<keyword evidence="2" id="KW-1185">Reference proteome</keyword>
<evidence type="ECO:0000313" key="2">
    <source>
        <dbReference type="Proteomes" id="UP000790709"/>
    </source>
</evidence>
<dbReference type="EMBL" id="MU266777">
    <property type="protein sequence ID" value="KAH7918503.1"/>
    <property type="molecule type" value="Genomic_DNA"/>
</dbReference>
<name>A0ACB8B061_9AGAM</name>
<feature type="non-terminal residue" evidence="1">
    <location>
        <position position="1"/>
    </location>
</feature>
<dbReference type="Proteomes" id="UP000790709">
    <property type="component" value="Unassembled WGS sequence"/>
</dbReference>
<feature type="non-terminal residue" evidence="1">
    <location>
        <position position="98"/>
    </location>
</feature>
<accession>A0ACB8B061</accession>
<evidence type="ECO:0000313" key="1">
    <source>
        <dbReference type="EMBL" id="KAH7918503.1"/>
    </source>
</evidence>
<gene>
    <name evidence="1" type="ORF">BV22DRAFT_975555</name>
</gene>
<protein>
    <submittedName>
        <fullName evidence="1">Uncharacterized protein</fullName>
    </submittedName>
</protein>
<proteinExistence type="predicted"/>